<dbReference type="InterPro" id="IPR027417">
    <property type="entry name" value="P-loop_NTPase"/>
</dbReference>
<protein>
    <submittedName>
        <fullName evidence="3">Small GTP-binding protein domain-containing protein</fullName>
    </submittedName>
</protein>
<dbReference type="AlphaFoldDB" id="A0A1I3DDK5"/>
<name>A0A1I3DDK5_SELRU</name>
<evidence type="ECO:0000259" key="2">
    <source>
        <dbReference type="Pfam" id="PF01926"/>
    </source>
</evidence>
<gene>
    <name evidence="3" type="ORF">SAMN04487861_10626</name>
</gene>
<accession>A0A1I3DDK5</accession>
<reference evidence="3 4" key="1">
    <citation type="submission" date="2016-10" db="EMBL/GenBank/DDBJ databases">
        <authorList>
            <person name="de Groot N.N."/>
        </authorList>
    </citation>
    <scope>NUCLEOTIDE SEQUENCE [LARGE SCALE GENOMIC DNA]</scope>
    <source>
        <strain evidence="3 4">Z108</strain>
    </source>
</reference>
<organism evidence="3 4">
    <name type="scientific">Selenomonas ruminantium</name>
    <dbReference type="NCBI Taxonomy" id="971"/>
    <lineage>
        <taxon>Bacteria</taxon>
        <taxon>Bacillati</taxon>
        <taxon>Bacillota</taxon>
        <taxon>Negativicutes</taxon>
        <taxon>Selenomonadales</taxon>
        <taxon>Selenomonadaceae</taxon>
        <taxon>Selenomonas</taxon>
    </lineage>
</organism>
<proteinExistence type="predicted"/>
<evidence type="ECO:0000313" key="4">
    <source>
        <dbReference type="Proteomes" id="UP000183639"/>
    </source>
</evidence>
<evidence type="ECO:0000256" key="1">
    <source>
        <dbReference type="SAM" id="Coils"/>
    </source>
</evidence>
<dbReference type="SUPFAM" id="SSF52540">
    <property type="entry name" value="P-loop containing nucleoside triphosphate hydrolases"/>
    <property type="match status" value="1"/>
</dbReference>
<evidence type="ECO:0000313" key="3">
    <source>
        <dbReference type="EMBL" id="SFH84726.1"/>
    </source>
</evidence>
<dbReference type="Pfam" id="PF01926">
    <property type="entry name" value="MMR_HSR1"/>
    <property type="match status" value="1"/>
</dbReference>
<keyword evidence="1" id="KW-0175">Coiled coil</keyword>
<dbReference type="GO" id="GO:0005525">
    <property type="term" value="F:GTP binding"/>
    <property type="evidence" value="ECO:0007669"/>
    <property type="project" value="InterPro"/>
</dbReference>
<dbReference type="RefSeq" id="WP_075442603.1">
    <property type="nucleotide sequence ID" value="NZ_FOQK01000006.1"/>
</dbReference>
<dbReference type="EMBL" id="FOQK01000006">
    <property type="protein sequence ID" value="SFH84726.1"/>
    <property type="molecule type" value="Genomic_DNA"/>
</dbReference>
<feature type="domain" description="G" evidence="2">
    <location>
        <begin position="46"/>
        <end position="154"/>
    </location>
</feature>
<feature type="coiled-coil region" evidence="1">
    <location>
        <begin position="489"/>
        <end position="520"/>
    </location>
</feature>
<sequence>MKQLNIGDYSEKNKVILKKIKAKIEELNLDSSELCEALDIDDEKVKIVFVGQFSAGKSSIIKMLTGEDVAIGAKITTQKSTVYQWKGLEVIDTPGIHTELRSDHDVITYKQISKAALLVYVISNEGFSQHIGENFRKLAIEQQRANNMVLLVNKMDRTPLGNVPEQQLVIEQDLEKVTSPYKPRELYLSFLDTNSYFESLDEQDEELKAELLKASGYEVFIENLNRFVKEHSLIGAVTKPLYHARDVIATIRDANNVTDDKDIANLEKTIRGRRKLLMQGKENCQRAVRDIVRTCREEIKLAGREGAEAAINSTSQMEADNKIADINAKIENLIIKCQDEVAEKIKNSLENLGEEISEYDNSAFVKTVSVNISERLSETPINSRGLVVKAMGMVAQRAKEAENPALEAVAKPGAVALAAGKAADMAVAAVCPELALGAQAVGGIGGFGGFITKLLTPEPPLWQKGAAFMGRNAGKIVGAGAAAFVLWAEVKNNEEQQKLEQEKQKKKAELAKKYSDLSDDFQNKIMEEANKLIDASILPAIKVQNDELANIEEAKAHGDKVSKELGLLLSEVNKIISELKV</sequence>
<dbReference type="InterPro" id="IPR006073">
    <property type="entry name" value="GTP-bd"/>
</dbReference>
<dbReference type="OrthoDB" id="6197209at2"/>
<dbReference type="Gene3D" id="3.40.50.300">
    <property type="entry name" value="P-loop containing nucleotide triphosphate hydrolases"/>
    <property type="match status" value="1"/>
</dbReference>
<dbReference type="Proteomes" id="UP000183639">
    <property type="component" value="Unassembled WGS sequence"/>
</dbReference>
<feature type="coiled-coil region" evidence="1">
    <location>
        <begin position="335"/>
        <end position="362"/>
    </location>
</feature>